<dbReference type="InterPro" id="IPR001902">
    <property type="entry name" value="SLC26A/SulP_fam"/>
</dbReference>
<protein>
    <recommendedName>
        <fullName evidence="6">SLC26A/SulP transporter domain-containing protein</fullName>
    </recommendedName>
</protein>
<feature type="transmembrane region" description="Helical" evidence="5">
    <location>
        <begin position="251"/>
        <end position="268"/>
    </location>
</feature>
<name>A0A8K0D4T5_IGNLU</name>
<evidence type="ECO:0000256" key="2">
    <source>
        <dbReference type="ARBA" id="ARBA00022692"/>
    </source>
</evidence>
<keyword evidence="3 5" id="KW-1133">Transmembrane helix</keyword>
<keyword evidence="4 5" id="KW-0472">Membrane</keyword>
<gene>
    <name evidence="7" type="ORF">ILUMI_09971</name>
</gene>
<dbReference type="InterPro" id="IPR011547">
    <property type="entry name" value="SLC26A/SulP_dom"/>
</dbReference>
<dbReference type="Pfam" id="PF00916">
    <property type="entry name" value="Sulfate_transp"/>
    <property type="match status" value="1"/>
</dbReference>
<comment type="caution">
    <text evidence="7">The sequence shown here is derived from an EMBL/GenBank/DDBJ whole genome shotgun (WGS) entry which is preliminary data.</text>
</comment>
<keyword evidence="2 5" id="KW-0812">Transmembrane</keyword>
<feature type="transmembrane region" description="Helical" evidence="5">
    <location>
        <begin position="172"/>
        <end position="190"/>
    </location>
</feature>
<evidence type="ECO:0000256" key="5">
    <source>
        <dbReference type="SAM" id="Phobius"/>
    </source>
</evidence>
<reference evidence="7" key="1">
    <citation type="submission" date="2019-08" db="EMBL/GenBank/DDBJ databases">
        <title>The genome of the North American firefly Photinus pyralis.</title>
        <authorList>
            <consortium name="Photinus pyralis genome working group"/>
            <person name="Fallon T.R."/>
            <person name="Sander Lower S.E."/>
            <person name="Weng J.-K."/>
        </authorList>
    </citation>
    <scope>NUCLEOTIDE SEQUENCE</scope>
    <source>
        <strain evidence="7">TRF0915ILg1</strain>
        <tissue evidence="7">Whole body</tissue>
    </source>
</reference>
<organism evidence="7 8">
    <name type="scientific">Ignelater luminosus</name>
    <name type="common">Cucubano</name>
    <name type="synonym">Pyrophorus luminosus</name>
    <dbReference type="NCBI Taxonomy" id="2038154"/>
    <lineage>
        <taxon>Eukaryota</taxon>
        <taxon>Metazoa</taxon>
        <taxon>Ecdysozoa</taxon>
        <taxon>Arthropoda</taxon>
        <taxon>Hexapoda</taxon>
        <taxon>Insecta</taxon>
        <taxon>Pterygota</taxon>
        <taxon>Neoptera</taxon>
        <taxon>Endopterygota</taxon>
        <taxon>Coleoptera</taxon>
        <taxon>Polyphaga</taxon>
        <taxon>Elateriformia</taxon>
        <taxon>Elateroidea</taxon>
        <taxon>Elateridae</taxon>
        <taxon>Agrypninae</taxon>
        <taxon>Pyrophorini</taxon>
        <taxon>Ignelater</taxon>
    </lineage>
</organism>
<dbReference type="Proteomes" id="UP000801492">
    <property type="component" value="Unassembled WGS sequence"/>
</dbReference>
<dbReference type="OrthoDB" id="288203at2759"/>
<feature type="transmembrane region" description="Helical" evidence="5">
    <location>
        <begin position="93"/>
        <end position="116"/>
    </location>
</feature>
<feature type="domain" description="SLC26A/SulP transporter" evidence="6">
    <location>
        <begin position="71"/>
        <end position="272"/>
    </location>
</feature>
<sequence>MEGDIPQRVKIDRPLYEQEQLHKDFKYEKPKKSFLDSAYSSCASFKPSKVLLKTVPVLEWLPHYKWRRDIAGDLTSGITVAIMHIPQGMAYSLLGNVPAVVGIYMAFFPVLIYFFLGTSRHNSMGTFAIVCLMTGKAVLEHSHPSYFSNQNSLNTTSIPSLYEGKNYSPVEVATVVTFTVALFQLLMYIFRLGMISTLLSETLVSGFTTGAAFQVLTSQTKDILGLDIPKHKGYFVVINTWWSIFEKFQDINHVALIIAGVTIVVTVFNNEILK</sequence>
<evidence type="ECO:0000256" key="1">
    <source>
        <dbReference type="ARBA" id="ARBA00004141"/>
    </source>
</evidence>
<evidence type="ECO:0000256" key="3">
    <source>
        <dbReference type="ARBA" id="ARBA00022989"/>
    </source>
</evidence>
<dbReference type="GO" id="GO:0016020">
    <property type="term" value="C:membrane"/>
    <property type="evidence" value="ECO:0007669"/>
    <property type="project" value="UniProtKB-SubCell"/>
</dbReference>
<comment type="subcellular location">
    <subcellularLocation>
        <location evidence="1">Membrane</location>
        <topology evidence="1">Multi-pass membrane protein</topology>
    </subcellularLocation>
</comment>
<proteinExistence type="predicted"/>
<evidence type="ECO:0000313" key="7">
    <source>
        <dbReference type="EMBL" id="KAF2896212.1"/>
    </source>
</evidence>
<feature type="non-terminal residue" evidence="7">
    <location>
        <position position="274"/>
    </location>
</feature>
<evidence type="ECO:0000256" key="4">
    <source>
        <dbReference type="ARBA" id="ARBA00023136"/>
    </source>
</evidence>
<keyword evidence="8" id="KW-1185">Reference proteome</keyword>
<dbReference type="GO" id="GO:0055085">
    <property type="term" value="P:transmembrane transport"/>
    <property type="evidence" value="ECO:0007669"/>
    <property type="project" value="InterPro"/>
</dbReference>
<dbReference type="EMBL" id="VTPC01005286">
    <property type="protein sequence ID" value="KAF2896212.1"/>
    <property type="molecule type" value="Genomic_DNA"/>
</dbReference>
<evidence type="ECO:0000313" key="8">
    <source>
        <dbReference type="Proteomes" id="UP000801492"/>
    </source>
</evidence>
<dbReference type="AlphaFoldDB" id="A0A8K0D4T5"/>
<evidence type="ECO:0000259" key="6">
    <source>
        <dbReference type="Pfam" id="PF00916"/>
    </source>
</evidence>
<accession>A0A8K0D4T5</accession>
<dbReference type="PANTHER" id="PTHR11814">
    <property type="entry name" value="SULFATE TRANSPORTER"/>
    <property type="match status" value="1"/>
</dbReference>